<dbReference type="PANTHER" id="PTHR11102:SF160">
    <property type="entry name" value="ERAD-ASSOCIATED E3 UBIQUITIN-PROTEIN LIGASE COMPONENT HRD3"/>
    <property type="match status" value="1"/>
</dbReference>
<dbReference type="Pfam" id="PF08238">
    <property type="entry name" value="Sel1"/>
    <property type="match status" value="3"/>
</dbReference>
<feature type="region of interest" description="Disordered" evidence="2">
    <location>
        <begin position="130"/>
        <end position="190"/>
    </location>
</feature>
<dbReference type="EMBL" id="LGRX02002479">
    <property type="protein sequence ID" value="KAK3284154.1"/>
    <property type="molecule type" value="Genomic_DNA"/>
</dbReference>
<dbReference type="AlphaFoldDB" id="A0AAE0GTJ9"/>
<gene>
    <name evidence="3" type="ORF">CYMTET_8177</name>
</gene>
<evidence type="ECO:0000256" key="1">
    <source>
        <dbReference type="ARBA" id="ARBA00038101"/>
    </source>
</evidence>
<dbReference type="Proteomes" id="UP001190700">
    <property type="component" value="Unassembled WGS sequence"/>
</dbReference>
<keyword evidence="4" id="KW-1185">Reference proteome</keyword>
<name>A0AAE0GTJ9_9CHLO</name>
<feature type="compositionally biased region" description="Polar residues" evidence="2">
    <location>
        <begin position="207"/>
        <end position="221"/>
    </location>
</feature>
<evidence type="ECO:0000256" key="2">
    <source>
        <dbReference type="SAM" id="MobiDB-lite"/>
    </source>
</evidence>
<dbReference type="InterPro" id="IPR006597">
    <property type="entry name" value="Sel1-like"/>
</dbReference>
<feature type="region of interest" description="Disordered" evidence="2">
    <location>
        <begin position="1003"/>
        <end position="1029"/>
    </location>
</feature>
<evidence type="ECO:0000313" key="4">
    <source>
        <dbReference type="Proteomes" id="UP001190700"/>
    </source>
</evidence>
<dbReference type="PANTHER" id="PTHR11102">
    <property type="entry name" value="SEL-1-LIKE PROTEIN"/>
    <property type="match status" value="1"/>
</dbReference>
<feature type="region of interest" description="Disordered" evidence="2">
    <location>
        <begin position="814"/>
        <end position="850"/>
    </location>
</feature>
<comment type="caution">
    <text evidence="3">The sequence shown here is derived from an EMBL/GenBank/DDBJ whole genome shotgun (WGS) entry which is preliminary data.</text>
</comment>
<dbReference type="Gene3D" id="1.25.40.10">
    <property type="entry name" value="Tetratricopeptide repeat domain"/>
    <property type="match status" value="1"/>
</dbReference>
<feature type="region of interest" description="Disordered" evidence="2">
    <location>
        <begin position="552"/>
        <end position="582"/>
    </location>
</feature>
<feature type="compositionally biased region" description="Polar residues" evidence="2">
    <location>
        <begin position="130"/>
        <end position="140"/>
    </location>
</feature>
<sequence>MFMISNTFLTPVFRPNHVSGTCGTEDDNGIAFEIVEAHQDRLLVANTFESNNPSLPDMPLAESVDNSQTGRLNVAYIKTSESDTVASKSLRVKTGQGGIDTSLVDEAATGRSYGVSHSRGVSGIEVPSQYQRTASSQLQDGSFPGTAGPLTLDTTSMPIAAAGSHGQVQRTGSGMDLGATGTTTSSDYELPSTKAAEKLLSGHKGTGATSFEKTALSSGNTNKDDSSHRERGRSSFADKNRGHSHGAADLEGAQHSASPPANGSSSPALRALYNVDAYRGLIEGTTTFDDNDEFELAAQKALAARMAAEVALPAVQLWVDRGWSLPQNNEEKARVLEQYLREQPFAGSPSLPPSREDSEGQGPNQAELLDLDLDDTPSTVAMRIEREEQALLLRPPPTAARMQQAAVLNAAPLPAGSGHGQGTASGAYGGRSPLHINGEPRLHGVLVAKGLRGVERNGQWRFQWQRLTRLQGGKEKVETLSGERSPHYKILEDDCGCRLRLHAARRLPNGKLDRNVLHACSSYIPPLDAQHLAHASGVWDAGRDGRALLHATTRGQYDSSSDTDTDSEHGADAAGEGSGREREAAVLARAIQEKDTLKMMEVATAKEAEAQFLMESMREAGKTEEEQNQHQVRAQGLFGEAARLFRKSAKLENVEAAFLLARMYDHGAGLEGGAPHAAAAARWYEHAAVRGHGEAMNNLAVLCHSEGGTGLQQNVELAVGWFVRAVIAGHHAAICNLGMCFEEGSGVKQDWARAEQLYREAAIAGNVTALASLGFLCTLQEQYEGAARAFVLAAEQGNEEAAVGLRRLLQGTFARNSRRRRHGDHPSTNAQSPSETEDDSTVSRAATPSAAKHIERRLSVLKVAAAAEQAMPSGVQDGGVELAEMGRRSSSGIGQQKGGAELALAVERDEDSVGCWRRPCVRWRRRLKKRQSKNPVELTNGQLQTAPPLGKSRVGVLAGFTSESTHGEQYKALAEHLVQALGKLQDVRLDALIQDAVNATLRPASSSTKAIPGSPPIGMTENDNPLYND</sequence>
<organism evidence="3 4">
    <name type="scientific">Cymbomonas tetramitiformis</name>
    <dbReference type="NCBI Taxonomy" id="36881"/>
    <lineage>
        <taxon>Eukaryota</taxon>
        <taxon>Viridiplantae</taxon>
        <taxon>Chlorophyta</taxon>
        <taxon>Pyramimonadophyceae</taxon>
        <taxon>Pyramimonadales</taxon>
        <taxon>Pyramimonadaceae</taxon>
        <taxon>Cymbomonas</taxon>
    </lineage>
</organism>
<protein>
    <submittedName>
        <fullName evidence="3">Uncharacterized protein</fullName>
    </submittedName>
</protein>
<feature type="compositionally biased region" description="Low complexity" evidence="2">
    <location>
        <begin position="256"/>
        <end position="266"/>
    </location>
</feature>
<feature type="region of interest" description="Disordered" evidence="2">
    <location>
        <begin position="202"/>
        <end position="266"/>
    </location>
</feature>
<reference evidence="3 4" key="1">
    <citation type="journal article" date="2015" name="Genome Biol. Evol.">
        <title>Comparative Genomics of a Bacterivorous Green Alga Reveals Evolutionary Causalities and Consequences of Phago-Mixotrophic Mode of Nutrition.</title>
        <authorList>
            <person name="Burns J.A."/>
            <person name="Paasch A."/>
            <person name="Narechania A."/>
            <person name="Kim E."/>
        </authorList>
    </citation>
    <scope>NUCLEOTIDE SEQUENCE [LARGE SCALE GENOMIC DNA]</scope>
    <source>
        <strain evidence="3 4">PLY_AMNH</strain>
    </source>
</reference>
<evidence type="ECO:0000313" key="3">
    <source>
        <dbReference type="EMBL" id="KAK3284154.1"/>
    </source>
</evidence>
<accession>A0AAE0GTJ9</accession>
<comment type="similarity">
    <text evidence="1">Belongs to the sel-1 family.</text>
</comment>
<feature type="region of interest" description="Disordered" evidence="2">
    <location>
        <begin position="344"/>
        <end position="373"/>
    </location>
</feature>
<dbReference type="SMART" id="SM00671">
    <property type="entry name" value="SEL1"/>
    <property type="match status" value="4"/>
</dbReference>
<feature type="compositionally biased region" description="Basic and acidic residues" evidence="2">
    <location>
        <begin position="222"/>
        <end position="241"/>
    </location>
</feature>
<dbReference type="InterPro" id="IPR050767">
    <property type="entry name" value="Sel1_AlgK"/>
</dbReference>
<dbReference type="SUPFAM" id="SSF81901">
    <property type="entry name" value="HCP-like"/>
    <property type="match status" value="1"/>
</dbReference>
<proteinExistence type="inferred from homology"/>
<dbReference type="InterPro" id="IPR011990">
    <property type="entry name" value="TPR-like_helical_dom_sf"/>
</dbReference>